<feature type="domain" description="GH18" evidence="1">
    <location>
        <begin position="656"/>
        <end position="983"/>
    </location>
</feature>
<evidence type="ECO:0000259" key="1">
    <source>
        <dbReference type="PROSITE" id="PS51910"/>
    </source>
</evidence>
<evidence type="ECO:0000313" key="3">
    <source>
        <dbReference type="Proteomes" id="UP001642464"/>
    </source>
</evidence>
<dbReference type="PANTHER" id="PTHR37490:SF2">
    <property type="match status" value="1"/>
</dbReference>
<sequence>MPEIKNSCLEISLGPGQSLTHCSACSALLRSLCQLQDPRGWLTFARDQAEDVPQFYGDCSQHDFQAFKNRSIDWYEKRMATLNLFHDMTLLVNNFHTIYKNCPPAALLAVLLKLESMYFEDEEKWNTLLEIYVNAQHQASAQGDLFASHYAVDRWPLQQGIAHALALRRQGGTARSLELVVCYCSEKLSWLRAFHRLPWRDEDRSEAVQKQVALRFYHKCGAMTSAARAAEAQRLVEAWASTFREVSVRYVDDVLRADDDSAYLAFIVDRYDTLPDYTVFLHADAPEHVPSLELLTDTVFAAIRGYLSEKIGFVHFAHNYVLHDLGCRNDAPCEGRQLEPEFATLWKKVFRSSLAPSLAAGDVNAYCCVQFMVHRDRIRLRPRAFYQNGWDYFGLTAESYHRLFPVGRALEPWTDGVVSKGVEPVKGLDQRSRMVGGSTFRHLGALRFWGAMVEDSVVLGPDVSLGGRNHREVVGWSGGGGWAAHLDSSVAAEPQLRAEEEWKMMAEEGHVARVLGGLAMYIWHVMFGEPLKLPRRQRDLRLPLFMKIQNVEVELLEEEPDAYQQFEGLALAGQAIQSGENSIAAHLRIRRLRIMAGVLRTAALAARHGEGRHENSIEEASQNLVGLRRTVPPPGHRRRRHAHAPQMALVQRVCAIAVVGYVPDYRFNSIDWRKAVARTTHLILFSVEPKVDGLQPLGWNLDTIRGILRPQSALPLGHESCSPGKEERSVALEQAGADAPKVLVSVGGAGRSADFGQVLGSKKSRKRLAKQLLSLLQELPQLSGLDFDVEVQNPDWLNLAKLVLMLRTAIGSRGGEMPVMTMTFHALSAAMKGFAPLTLKPQDSEEKRFVDLFDMCHAMTYTVMDQQGRHASEKMDTDVVEAWAKLGLPAERLTLGIPLFAVKNGAVPATYQEIVTQEPSIISSGQERTKEGFFFVNAASAAKKVQLAEERGIAGLMIWELGQDVLEDHGNILREVWNAAKNKGFLHRLLGFSFKEDHLFSCFSVRLLLLKGHAVGHEAIAEAFEAVL</sequence>
<organism evidence="2 3">
    <name type="scientific">Durusdinium trenchii</name>
    <dbReference type="NCBI Taxonomy" id="1381693"/>
    <lineage>
        <taxon>Eukaryota</taxon>
        <taxon>Sar</taxon>
        <taxon>Alveolata</taxon>
        <taxon>Dinophyceae</taxon>
        <taxon>Suessiales</taxon>
        <taxon>Symbiodiniaceae</taxon>
        <taxon>Durusdinium</taxon>
    </lineage>
</organism>
<dbReference type="EMBL" id="CAXAMM010002224">
    <property type="protein sequence ID" value="CAK8995269.1"/>
    <property type="molecule type" value="Genomic_DNA"/>
</dbReference>
<evidence type="ECO:0000313" key="2">
    <source>
        <dbReference type="EMBL" id="CAK8995269.1"/>
    </source>
</evidence>
<dbReference type="SMART" id="SM00636">
    <property type="entry name" value="Glyco_18"/>
    <property type="match status" value="1"/>
</dbReference>
<dbReference type="Pfam" id="PF00704">
    <property type="entry name" value="Glyco_hydro_18"/>
    <property type="match status" value="1"/>
</dbReference>
<dbReference type="InterPro" id="IPR001223">
    <property type="entry name" value="Glyco_hydro18_cat"/>
</dbReference>
<dbReference type="Proteomes" id="UP001642464">
    <property type="component" value="Unassembled WGS sequence"/>
</dbReference>
<dbReference type="InterPro" id="IPR021838">
    <property type="entry name" value="DUF3431"/>
</dbReference>
<comment type="caution">
    <text evidence="2">The sequence shown here is derived from an EMBL/GenBank/DDBJ whole genome shotgun (WGS) entry which is preliminary data.</text>
</comment>
<gene>
    <name evidence="2" type="ORF">SCF082_LOCUS4278</name>
</gene>
<dbReference type="Gene3D" id="3.40.5.30">
    <property type="entry name" value="(Trans)glycosidases - domain 2"/>
    <property type="match status" value="1"/>
</dbReference>
<dbReference type="Gene3D" id="3.20.20.80">
    <property type="entry name" value="Glycosidases"/>
    <property type="match status" value="1"/>
</dbReference>
<protein>
    <recommendedName>
        <fullName evidence="1">GH18 domain-containing protein</fullName>
    </recommendedName>
</protein>
<dbReference type="InterPro" id="IPR017853">
    <property type="entry name" value="GH"/>
</dbReference>
<name>A0ABP0I1E5_9DINO</name>
<dbReference type="SUPFAM" id="SSF51445">
    <property type="entry name" value="(Trans)glycosidases"/>
    <property type="match status" value="1"/>
</dbReference>
<reference evidence="2 3" key="1">
    <citation type="submission" date="2024-02" db="EMBL/GenBank/DDBJ databases">
        <authorList>
            <person name="Chen Y."/>
            <person name="Shah S."/>
            <person name="Dougan E. K."/>
            <person name="Thang M."/>
            <person name="Chan C."/>
        </authorList>
    </citation>
    <scope>NUCLEOTIDE SEQUENCE [LARGE SCALE GENOMIC DNA]</scope>
</reference>
<keyword evidence="3" id="KW-1185">Reference proteome</keyword>
<proteinExistence type="predicted"/>
<dbReference type="Pfam" id="PF11913">
    <property type="entry name" value="DUF3431"/>
    <property type="match status" value="1"/>
</dbReference>
<accession>A0ABP0I1E5</accession>
<dbReference type="InterPro" id="IPR011583">
    <property type="entry name" value="Chitinase_II/V-like_cat"/>
</dbReference>
<dbReference type="PANTHER" id="PTHR37490">
    <property type="entry name" value="EXPRESSED PROTEIN"/>
    <property type="match status" value="1"/>
</dbReference>
<dbReference type="PROSITE" id="PS51910">
    <property type="entry name" value="GH18_2"/>
    <property type="match status" value="1"/>
</dbReference>